<evidence type="ECO:0000259" key="7">
    <source>
        <dbReference type="Pfam" id="PF13087"/>
    </source>
</evidence>
<feature type="domain" description="DNA2/NAM7 helicase helicase" evidence="6">
    <location>
        <begin position="84"/>
        <end position="351"/>
    </location>
</feature>
<feature type="domain" description="DNA2/NAM7 helicase-like C-terminal" evidence="7">
    <location>
        <begin position="370"/>
        <end position="579"/>
    </location>
</feature>
<dbReference type="GO" id="GO:0016787">
    <property type="term" value="F:hydrolase activity"/>
    <property type="evidence" value="ECO:0007669"/>
    <property type="project" value="UniProtKB-KW"/>
</dbReference>
<dbReference type="InterPro" id="IPR041677">
    <property type="entry name" value="DNA2/NAM7_AAA_11"/>
</dbReference>
<evidence type="ECO:0000256" key="2">
    <source>
        <dbReference type="ARBA" id="ARBA00022741"/>
    </source>
</evidence>
<evidence type="ECO:0000313" key="9">
    <source>
        <dbReference type="Proteomes" id="UP000295703"/>
    </source>
</evidence>
<keyword evidence="2" id="KW-0547">Nucleotide-binding</keyword>
<comment type="similarity">
    <text evidence="1">Belongs to the DNA2/NAM7 helicase family.</text>
</comment>
<organism evidence="8 9">
    <name type="scientific">Colletotrichum trifolii</name>
    <dbReference type="NCBI Taxonomy" id="5466"/>
    <lineage>
        <taxon>Eukaryota</taxon>
        <taxon>Fungi</taxon>
        <taxon>Dikarya</taxon>
        <taxon>Ascomycota</taxon>
        <taxon>Pezizomycotina</taxon>
        <taxon>Sordariomycetes</taxon>
        <taxon>Hypocreomycetidae</taxon>
        <taxon>Glomerellales</taxon>
        <taxon>Glomerellaceae</taxon>
        <taxon>Colletotrichum</taxon>
        <taxon>Colletotrichum orbiculare species complex</taxon>
    </lineage>
</organism>
<dbReference type="Pfam" id="PF13086">
    <property type="entry name" value="AAA_11"/>
    <property type="match status" value="1"/>
</dbReference>
<dbReference type="InterPro" id="IPR041679">
    <property type="entry name" value="DNA2/NAM7-like_C"/>
</dbReference>
<keyword evidence="3" id="KW-0378">Hydrolase</keyword>
<keyword evidence="8" id="KW-0238">DNA-binding</keyword>
<dbReference type="Pfam" id="PF13087">
    <property type="entry name" value="AAA_12"/>
    <property type="match status" value="1"/>
</dbReference>
<name>A0A4R8RA61_COLTR</name>
<evidence type="ECO:0000256" key="1">
    <source>
        <dbReference type="ARBA" id="ARBA00007913"/>
    </source>
</evidence>
<reference evidence="8 9" key="1">
    <citation type="submission" date="2018-12" db="EMBL/GenBank/DDBJ databases">
        <title>Genome sequence and assembly of Colletotrichum trifolii.</title>
        <authorList>
            <person name="Gan P."/>
            <person name="Shirasu K."/>
        </authorList>
    </citation>
    <scope>NUCLEOTIDE SEQUENCE [LARGE SCALE GENOMIC DNA]</scope>
    <source>
        <strain evidence="8 9">543-2</strain>
    </source>
</reference>
<evidence type="ECO:0000256" key="5">
    <source>
        <dbReference type="ARBA" id="ARBA00022840"/>
    </source>
</evidence>
<dbReference type="EMBL" id="RYZW01000075">
    <property type="protein sequence ID" value="TDZ53064.1"/>
    <property type="molecule type" value="Genomic_DNA"/>
</dbReference>
<keyword evidence="4" id="KW-0347">Helicase</keyword>
<proteinExistence type="inferred from homology"/>
<dbReference type="InterPro" id="IPR027417">
    <property type="entry name" value="P-loop_NTPase"/>
</dbReference>
<keyword evidence="5" id="KW-0067">ATP-binding</keyword>
<dbReference type="AlphaFoldDB" id="A0A4R8RA61"/>
<dbReference type="PANTHER" id="PTHR43788">
    <property type="entry name" value="DNA2/NAM7 HELICASE FAMILY MEMBER"/>
    <property type="match status" value="1"/>
</dbReference>
<dbReference type="PANTHER" id="PTHR43788:SF8">
    <property type="entry name" value="DNA-BINDING PROTEIN SMUBP-2"/>
    <property type="match status" value="1"/>
</dbReference>
<sequence length="592" mass="66094">MTKTLSERKVLHVATLLGNGFYEWMVGLEGQRQLPVVNFTDVSDTKLMDTIIDEALLVDRDRFRAYLSHRHLGLGMITAASNTFYGPGFGKTTALAAAAMAMWAKLGQILCSAPSDVAVDNLAEQLNRTSRRVMSRYNSGKCDGYTYCGRDPFVVRGYKADEEYMAFMHLLRNPDEEDMEFLSRRAFRPSTWKPSLSVACWLLAVVGSKAKCVRALHPLAREALHEMRTKLQRELVWMEIFAVARGDRAYEILEVHEQQAKEAGVKVTLKSHIHAALVEIVSHADFLCVTSSMSNSQCPYQWYKSSAAKGIVVDEAANMQRGDLFCLWGNTLLPCFLGGDPKQLPPTVMSESAKNMDGKWINRFANDCKISAMDMLIAAGYPVYRLKVQLRMANGLFDWISGTIYRDIPLNYADSCNVDKPQFAIGHELEDFIQAKYPDIERPPKGKFLPVFIDCVGSIVMKDQFGTKRSRDQVKVALEFAADFVQSKGIDPAKITILAPYMANVKLLGQELKEAKYACLKGLPPASTIDSFQGQENDIIIVVMGTRFPNPGCGFTAIPSRLNVLFTRQRCGLVTVGDINIKGLKDNTDVKR</sequence>
<dbReference type="InterPro" id="IPR050534">
    <property type="entry name" value="Coronavir_polyprotein_1ab"/>
</dbReference>
<dbReference type="InterPro" id="IPR047187">
    <property type="entry name" value="SF1_C_Upf1"/>
</dbReference>
<dbReference type="Gene3D" id="3.40.50.300">
    <property type="entry name" value="P-loop containing nucleotide triphosphate hydrolases"/>
    <property type="match status" value="2"/>
</dbReference>
<dbReference type="GO" id="GO:0005524">
    <property type="term" value="F:ATP binding"/>
    <property type="evidence" value="ECO:0007669"/>
    <property type="project" value="UniProtKB-KW"/>
</dbReference>
<dbReference type="Proteomes" id="UP000295703">
    <property type="component" value="Unassembled WGS sequence"/>
</dbReference>
<dbReference type="GO" id="GO:0003677">
    <property type="term" value="F:DNA binding"/>
    <property type="evidence" value="ECO:0007669"/>
    <property type="project" value="UniProtKB-KW"/>
</dbReference>
<evidence type="ECO:0000313" key="8">
    <source>
        <dbReference type="EMBL" id="TDZ53064.1"/>
    </source>
</evidence>
<protein>
    <submittedName>
        <fullName evidence="8">DNA-binding protein SMUBP-2</fullName>
    </submittedName>
</protein>
<dbReference type="GO" id="GO:0043139">
    <property type="term" value="F:5'-3' DNA helicase activity"/>
    <property type="evidence" value="ECO:0007669"/>
    <property type="project" value="TreeGrafter"/>
</dbReference>
<dbReference type="SUPFAM" id="SSF52540">
    <property type="entry name" value="P-loop containing nucleoside triphosphate hydrolases"/>
    <property type="match status" value="1"/>
</dbReference>
<evidence type="ECO:0000259" key="6">
    <source>
        <dbReference type="Pfam" id="PF13086"/>
    </source>
</evidence>
<gene>
    <name evidence="8" type="primary">Ighmbp2</name>
    <name evidence="8" type="ORF">CTRI78_v007275</name>
</gene>
<accession>A0A4R8RA61</accession>
<comment type="caution">
    <text evidence="8">The sequence shown here is derived from an EMBL/GenBank/DDBJ whole genome shotgun (WGS) entry which is preliminary data.</text>
</comment>
<keyword evidence="9" id="KW-1185">Reference proteome</keyword>
<evidence type="ECO:0000256" key="4">
    <source>
        <dbReference type="ARBA" id="ARBA00022806"/>
    </source>
</evidence>
<dbReference type="CDD" id="cd18808">
    <property type="entry name" value="SF1_C_Upf1"/>
    <property type="match status" value="1"/>
</dbReference>
<evidence type="ECO:0000256" key="3">
    <source>
        <dbReference type="ARBA" id="ARBA00022801"/>
    </source>
</evidence>